<feature type="region of interest" description="Disordered" evidence="1">
    <location>
        <begin position="22"/>
        <end position="50"/>
    </location>
</feature>
<protein>
    <submittedName>
        <fullName evidence="2">Uncharacterized protein</fullName>
    </submittedName>
</protein>
<evidence type="ECO:0000313" key="2">
    <source>
        <dbReference type="EMBL" id="KIJ24673.1"/>
    </source>
</evidence>
<reference evidence="2 3" key="1">
    <citation type="submission" date="2014-06" db="EMBL/GenBank/DDBJ databases">
        <title>Evolutionary Origins and Diversification of the Mycorrhizal Mutualists.</title>
        <authorList>
            <consortium name="DOE Joint Genome Institute"/>
            <consortium name="Mycorrhizal Genomics Consortium"/>
            <person name="Kohler A."/>
            <person name="Kuo A."/>
            <person name="Nagy L.G."/>
            <person name="Floudas D."/>
            <person name="Copeland A."/>
            <person name="Barry K.W."/>
            <person name="Cichocki N."/>
            <person name="Veneault-Fourrey C."/>
            <person name="LaButti K."/>
            <person name="Lindquist E.A."/>
            <person name="Lipzen A."/>
            <person name="Lundell T."/>
            <person name="Morin E."/>
            <person name="Murat C."/>
            <person name="Riley R."/>
            <person name="Ohm R."/>
            <person name="Sun H."/>
            <person name="Tunlid A."/>
            <person name="Henrissat B."/>
            <person name="Grigoriev I.V."/>
            <person name="Hibbett D.S."/>
            <person name="Martin F."/>
        </authorList>
    </citation>
    <scope>NUCLEOTIDE SEQUENCE [LARGE SCALE GENOMIC DNA]</scope>
    <source>
        <strain evidence="2 3">SS14</strain>
    </source>
</reference>
<dbReference type="EMBL" id="KN837466">
    <property type="protein sequence ID" value="KIJ24673.1"/>
    <property type="molecule type" value="Genomic_DNA"/>
</dbReference>
<evidence type="ECO:0000313" key="3">
    <source>
        <dbReference type="Proteomes" id="UP000054279"/>
    </source>
</evidence>
<evidence type="ECO:0000256" key="1">
    <source>
        <dbReference type="SAM" id="MobiDB-lite"/>
    </source>
</evidence>
<dbReference type="AlphaFoldDB" id="A0A0C9T6U7"/>
<sequence>MPGILIVVQTVQHEDDIIIDNPTVSQNTRQEESKAPTETSSVEALAAGFH</sequence>
<proteinExistence type="predicted"/>
<accession>A0A0C9T6U7</accession>
<dbReference type="Proteomes" id="UP000054279">
    <property type="component" value="Unassembled WGS sequence"/>
</dbReference>
<gene>
    <name evidence="2" type="ORF">M422DRAFT_274480</name>
</gene>
<name>A0A0C9T6U7_SPHS4</name>
<keyword evidence="3" id="KW-1185">Reference proteome</keyword>
<organism evidence="2 3">
    <name type="scientific">Sphaerobolus stellatus (strain SS14)</name>
    <dbReference type="NCBI Taxonomy" id="990650"/>
    <lineage>
        <taxon>Eukaryota</taxon>
        <taxon>Fungi</taxon>
        <taxon>Dikarya</taxon>
        <taxon>Basidiomycota</taxon>
        <taxon>Agaricomycotina</taxon>
        <taxon>Agaricomycetes</taxon>
        <taxon>Phallomycetidae</taxon>
        <taxon>Geastrales</taxon>
        <taxon>Sphaerobolaceae</taxon>
        <taxon>Sphaerobolus</taxon>
    </lineage>
</organism>
<dbReference type="HOGENOM" id="CLU_3126011_0_0_1"/>